<name>A0ABY6DRA4_9NEIS</name>
<dbReference type="PANTHER" id="PTHR21666:SF263">
    <property type="entry name" value="MUREIN HYDROLASE ACTIVATOR NLPD"/>
    <property type="match status" value="1"/>
</dbReference>
<dbReference type="Proteomes" id="UP001061302">
    <property type="component" value="Chromosome"/>
</dbReference>
<dbReference type="PROSITE" id="PS51257">
    <property type="entry name" value="PROKAR_LIPOPROTEIN"/>
    <property type="match status" value="1"/>
</dbReference>
<keyword evidence="5" id="KW-1185">Reference proteome</keyword>
<sequence>MSNRLSLAYPLSAAFVLALVIAGCGSTPASPSGDGAYRVQRGDTLYRIARQHGRSTDELARWNGLADPGDIRVGQWLRLTPPGVAAHARGADRAHAASAGQPHAALPSPNRIALTWPVDGAVIARFNGNHSKGLDLAGARGSTVRAAAAGKVVYAGTGIRSYGRLLIVKHRDDYLTAYAHNETLLVAEGEAVRQGQPIATMGDSGTDGVKLHFELRRQGKAIDPLPFLPPR</sequence>
<proteinExistence type="inferred from homology"/>
<comment type="similarity">
    <text evidence="1">Belongs to the E.coli NlpD/Haemophilus LppB family.</text>
</comment>
<accession>A0ABY6DRA4</accession>
<feature type="domain" description="LysM" evidence="3">
    <location>
        <begin position="35"/>
        <end position="79"/>
    </location>
</feature>
<dbReference type="CDD" id="cd12797">
    <property type="entry name" value="M23_peptidase"/>
    <property type="match status" value="1"/>
</dbReference>
<evidence type="ECO:0000313" key="5">
    <source>
        <dbReference type="Proteomes" id="UP001061302"/>
    </source>
</evidence>
<evidence type="ECO:0000256" key="1">
    <source>
        <dbReference type="ARBA" id="ARBA00038420"/>
    </source>
</evidence>
<gene>
    <name evidence="4" type="ORF">N8I74_14110</name>
</gene>
<dbReference type="SMART" id="SM00257">
    <property type="entry name" value="LysM"/>
    <property type="match status" value="1"/>
</dbReference>
<keyword evidence="2" id="KW-0732">Signal</keyword>
<dbReference type="Pfam" id="PF01476">
    <property type="entry name" value="LysM"/>
    <property type="match status" value="1"/>
</dbReference>
<dbReference type="CDD" id="cd00118">
    <property type="entry name" value="LysM"/>
    <property type="match status" value="1"/>
</dbReference>
<feature type="chain" id="PRO_5047351436" evidence="2">
    <location>
        <begin position="30"/>
        <end position="231"/>
    </location>
</feature>
<reference evidence="4" key="1">
    <citation type="submission" date="2022-10" db="EMBL/GenBank/DDBJ databases">
        <title>Chitiniphilus purpureus sp. nov., a novel chitin-degrading bacterium isolated from crawfish pond sediment.</title>
        <authorList>
            <person name="Li K."/>
        </authorList>
    </citation>
    <scope>NUCLEOTIDE SEQUENCE</scope>
    <source>
        <strain evidence="4">CD1</strain>
    </source>
</reference>
<dbReference type="EMBL" id="CP106753">
    <property type="protein sequence ID" value="UXY14443.1"/>
    <property type="molecule type" value="Genomic_DNA"/>
</dbReference>
<evidence type="ECO:0000313" key="4">
    <source>
        <dbReference type="EMBL" id="UXY14443.1"/>
    </source>
</evidence>
<dbReference type="PANTHER" id="PTHR21666">
    <property type="entry name" value="PEPTIDASE-RELATED"/>
    <property type="match status" value="1"/>
</dbReference>
<dbReference type="InterPro" id="IPR016047">
    <property type="entry name" value="M23ase_b-sheet_dom"/>
</dbReference>
<dbReference type="Gene3D" id="3.10.350.10">
    <property type="entry name" value="LysM domain"/>
    <property type="match status" value="1"/>
</dbReference>
<protein>
    <submittedName>
        <fullName evidence="4">Peptidoglycan DD-metalloendopeptidase family protein</fullName>
    </submittedName>
</protein>
<dbReference type="InterPro" id="IPR050570">
    <property type="entry name" value="Cell_wall_metabolism_enzyme"/>
</dbReference>
<dbReference type="InterPro" id="IPR018392">
    <property type="entry name" value="LysM"/>
</dbReference>
<dbReference type="SUPFAM" id="SSF51261">
    <property type="entry name" value="Duplicated hybrid motif"/>
    <property type="match status" value="1"/>
</dbReference>
<dbReference type="InterPro" id="IPR036779">
    <property type="entry name" value="LysM_dom_sf"/>
</dbReference>
<feature type="signal peptide" evidence="2">
    <location>
        <begin position="1"/>
        <end position="29"/>
    </location>
</feature>
<dbReference type="InterPro" id="IPR011055">
    <property type="entry name" value="Dup_hybrid_motif"/>
</dbReference>
<evidence type="ECO:0000259" key="3">
    <source>
        <dbReference type="PROSITE" id="PS51782"/>
    </source>
</evidence>
<evidence type="ECO:0000256" key="2">
    <source>
        <dbReference type="SAM" id="SignalP"/>
    </source>
</evidence>
<dbReference type="PROSITE" id="PS51782">
    <property type="entry name" value="LYSM"/>
    <property type="match status" value="1"/>
</dbReference>
<organism evidence="4 5">
    <name type="scientific">Chitiniphilus purpureus</name>
    <dbReference type="NCBI Taxonomy" id="2981137"/>
    <lineage>
        <taxon>Bacteria</taxon>
        <taxon>Pseudomonadati</taxon>
        <taxon>Pseudomonadota</taxon>
        <taxon>Betaproteobacteria</taxon>
        <taxon>Neisseriales</taxon>
        <taxon>Chitinibacteraceae</taxon>
        <taxon>Chitiniphilus</taxon>
    </lineage>
</organism>
<dbReference type="Pfam" id="PF01551">
    <property type="entry name" value="Peptidase_M23"/>
    <property type="match status" value="1"/>
</dbReference>
<dbReference type="RefSeq" id="WP_263123742.1">
    <property type="nucleotide sequence ID" value="NZ_CP106753.1"/>
</dbReference>
<dbReference type="Gene3D" id="2.70.70.10">
    <property type="entry name" value="Glucose Permease (Domain IIA)"/>
    <property type="match status" value="1"/>
</dbReference>